<dbReference type="Proteomes" id="UP000178085">
    <property type="component" value="Unassembled WGS sequence"/>
</dbReference>
<evidence type="ECO:0000259" key="9">
    <source>
        <dbReference type="PROSITE" id="PS51192"/>
    </source>
</evidence>
<evidence type="ECO:0000256" key="6">
    <source>
        <dbReference type="ARBA" id="ARBA00023125"/>
    </source>
</evidence>
<feature type="domain" description="Helicase C-terminal" evidence="10">
    <location>
        <begin position="456"/>
        <end position="611"/>
    </location>
</feature>
<dbReference type="SUPFAM" id="SSF50249">
    <property type="entry name" value="Nucleic acid-binding proteins"/>
    <property type="match status" value="1"/>
</dbReference>
<dbReference type="Gene3D" id="2.40.50.140">
    <property type="entry name" value="Nucleic acid-binding proteins"/>
    <property type="match status" value="1"/>
</dbReference>
<evidence type="ECO:0000256" key="5">
    <source>
        <dbReference type="ARBA" id="ARBA00022840"/>
    </source>
</evidence>
<dbReference type="PROSITE" id="PS51192">
    <property type="entry name" value="HELICASE_ATP_BIND_1"/>
    <property type="match status" value="1"/>
</dbReference>
<dbReference type="AlphaFoldDB" id="A0A1F4NR65"/>
<dbReference type="Pfam" id="PF00270">
    <property type="entry name" value="DEAD"/>
    <property type="match status" value="1"/>
</dbReference>
<dbReference type="InterPro" id="IPR033454">
    <property type="entry name" value="RecG_wedge"/>
</dbReference>
<accession>A0A1F4NR65</accession>
<dbReference type="GO" id="GO:0003677">
    <property type="term" value="F:DNA binding"/>
    <property type="evidence" value="ECO:0007669"/>
    <property type="project" value="UniProtKB-KW"/>
</dbReference>
<dbReference type="EMBL" id="METD01000001">
    <property type="protein sequence ID" value="OGB73738.1"/>
    <property type="molecule type" value="Genomic_DNA"/>
</dbReference>
<dbReference type="PANTHER" id="PTHR47964">
    <property type="entry name" value="ATP-DEPENDENT DNA HELICASE HOMOLOG RECG, CHLOROPLASTIC"/>
    <property type="match status" value="1"/>
</dbReference>
<dbReference type="InterPro" id="IPR011545">
    <property type="entry name" value="DEAD/DEAH_box_helicase_dom"/>
</dbReference>
<evidence type="ECO:0000256" key="3">
    <source>
        <dbReference type="ARBA" id="ARBA00022801"/>
    </source>
</evidence>
<keyword evidence="4" id="KW-0347">Helicase</keyword>
<keyword evidence="6" id="KW-0238">DNA-binding</keyword>
<evidence type="ECO:0000259" key="10">
    <source>
        <dbReference type="PROSITE" id="PS51194"/>
    </source>
</evidence>
<feature type="domain" description="Helicase ATP-binding" evidence="9">
    <location>
        <begin position="279"/>
        <end position="433"/>
    </location>
</feature>
<keyword evidence="1" id="KW-0547">Nucleotide-binding</keyword>
<keyword evidence="7" id="KW-0234">DNA repair</keyword>
<dbReference type="SMART" id="SM00490">
    <property type="entry name" value="HELICc"/>
    <property type="match status" value="1"/>
</dbReference>
<dbReference type="InterPro" id="IPR014001">
    <property type="entry name" value="Helicase_ATP-bd"/>
</dbReference>
<evidence type="ECO:0000256" key="8">
    <source>
        <dbReference type="ARBA" id="ARBA00049819"/>
    </source>
</evidence>
<dbReference type="PROSITE" id="PS51194">
    <property type="entry name" value="HELICASE_CTER"/>
    <property type="match status" value="1"/>
</dbReference>
<evidence type="ECO:0000256" key="2">
    <source>
        <dbReference type="ARBA" id="ARBA00022763"/>
    </source>
</evidence>
<dbReference type="GO" id="GO:0006281">
    <property type="term" value="P:DNA repair"/>
    <property type="evidence" value="ECO:0007669"/>
    <property type="project" value="UniProtKB-KW"/>
</dbReference>
<dbReference type="SUPFAM" id="SSF52540">
    <property type="entry name" value="P-loop containing nucleoside triphosphate hydrolases"/>
    <property type="match status" value="2"/>
</dbReference>
<protein>
    <recommendedName>
        <fullName evidence="8">Probable DNA 3'-5' helicase RecG</fullName>
    </recommendedName>
</protein>
<dbReference type="Pfam" id="PF00271">
    <property type="entry name" value="Helicase_C"/>
    <property type="match status" value="1"/>
</dbReference>
<keyword evidence="2" id="KW-0227">DNA damage</keyword>
<proteinExistence type="predicted"/>
<reference evidence="11 12" key="1">
    <citation type="journal article" date="2016" name="Nat. Commun.">
        <title>Thousands of microbial genomes shed light on interconnected biogeochemical processes in an aquifer system.</title>
        <authorList>
            <person name="Anantharaman K."/>
            <person name="Brown C.T."/>
            <person name="Hug L.A."/>
            <person name="Sharon I."/>
            <person name="Castelle C.J."/>
            <person name="Probst A.J."/>
            <person name="Thomas B.C."/>
            <person name="Singh A."/>
            <person name="Wilkins M.J."/>
            <person name="Karaoz U."/>
            <person name="Brodie E.L."/>
            <person name="Williams K.H."/>
            <person name="Hubbard S.S."/>
            <person name="Banfield J.F."/>
        </authorList>
    </citation>
    <scope>NUCLEOTIDE SEQUENCE [LARGE SCALE GENOMIC DNA]</scope>
</reference>
<dbReference type="GO" id="GO:0016787">
    <property type="term" value="F:hydrolase activity"/>
    <property type="evidence" value="ECO:0007669"/>
    <property type="project" value="UniProtKB-KW"/>
</dbReference>
<keyword evidence="3" id="KW-0378">Hydrolase</keyword>
<dbReference type="InterPro" id="IPR001650">
    <property type="entry name" value="Helicase_C-like"/>
</dbReference>
<dbReference type="Gene3D" id="3.40.50.300">
    <property type="entry name" value="P-loop containing nucleotide triphosphate hydrolases"/>
    <property type="match status" value="2"/>
</dbReference>
<name>A0A1F4NR65_UNCK3</name>
<evidence type="ECO:0000313" key="11">
    <source>
        <dbReference type="EMBL" id="OGB73738.1"/>
    </source>
</evidence>
<dbReference type="InterPro" id="IPR047112">
    <property type="entry name" value="RecG/Mfd"/>
</dbReference>
<dbReference type="InterPro" id="IPR045562">
    <property type="entry name" value="RecG_dom3_C"/>
</dbReference>
<dbReference type="InterPro" id="IPR027417">
    <property type="entry name" value="P-loop_NTPase"/>
</dbReference>
<evidence type="ECO:0000256" key="1">
    <source>
        <dbReference type="ARBA" id="ARBA00022741"/>
    </source>
</evidence>
<dbReference type="CDD" id="cd04488">
    <property type="entry name" value="RecG_wedge_OBF"/>
    <property type="match status" value="1"/>
</dbReference>
<dbReference type="GO" id="GO:0005524">
    <property type="term" value="F:ATP binding"/>
    <property type="evidence" value="ECO:0007669"/>
    <property type="project" value="UniProtKB-KW"/>
</dbReference>
<gene>
    <name evidence="11" type="ORF">A3K51_02805</name>
</gene>
<comment type="caution">
    <text evidence="11">The sequence shown here is derived from an EMBL/GenBank/DDBJ whole genome shotgun (WGS) entry which is preliminary data.</text>
</comment>
<keyword evidence="5" id="KW-0067">ATP-binding</keyword>
<organism evidence="11 12">
    <name type="scientific">candidate division Kazan bacterium RIFCSPLOWO2_01_FULL_45_19</name>
    <dbReference type="NCBI Taxonomy" id="1798538"/>
    <lineage>
        <taxon>Bacteria</taxon>
        <taxon>Bacteria division Kazan-3B-28</taxon>
    </lineage>
</organism>
<dbReference type="Pfam" id="PF19833">
    <property type="entry name" value="RecG_dom3_C"/>
    <property type="match status" value="1"/>
</dbReference>
<dbReference type="PANTHER" id="PTHR47964:SF1">
    <property type="entry name" value="ATP-DEPENDENT DNA HELICASE HOMOLOG RECG, CHLOROPLASTIC"/>
    <property type="match status" value="1"/>
</dbReference>
<sequence>MLSPTSSLTKIPGIGPAIAQKLGFLGLETVSDLLYHLPRAWEDLTHLTPIAELQADGSKSTVRAHLTTFSAFRTPRRRMMLTQGILSDETGSIPVVWFNQPYLKTTLKKGTEYYLTGKVERNAKGLILMSPSLEPTQTAGEERTPLHSGRIVPVYPESLGITTKIFRRLIKTLLPTIRQLPDYLPTIIRQQYQLTDLSIALEGIHFPANLEILQIAKDRLGFDELLLTQLAVQSVKRFLKQASAEPIATDIELIKQILAKLPYQLTNGQKRALWEILQDLADGKPTNRLLQGDVGSGKTILVAILMTLAAKQNFQSALMVPTEVLARQHYFSIAPLLKEFGVNCALRTQAYQAGPDNASVFIGTHALIQTSMHFNNLNLVIVDEQHRFGVKQREALKNKMNNGTTPHFISLTATPIPRSLALTVFGDLDISVIPHKPLNRKPIITQALESNHRQVAYKRMLNEIENGHQVFVITPLIEISTKLSAKSAEAEYKNIQRIFPHAKVGLLHGRLTSDQKTDVMTDFKTGKLNILVATTVIEVGIDIPNATVMLIEGAERFGMSQLHQLRGRVGRSELQSYCFVIPTDHTPEITERLGLFAKTLDGFKLAELDLQLRGPGAIFGHAQSGFLNYRLANWTDTRAIKRAQDAANAILDEDITLEKYPELAKRINLEAITAHSE</sequence>
<evidence type="ECO:0000256" key="7">
    <source>
        <dbReference type="ARBA" id="ARBA00023204"/>
    </source>
</evidence>
<evidence type="ECO:0000313" key="12">
    <source>
        <dbReference type="Proteomes" id="UP000178085"/>
    </source>
</evidence>
<dbReference type="NCBIfam" id="NF008168">
    <property type="entry name" value="PRK10917.2-2"/>
    <property type="match status" value="1"/>
</dbReference>
<dbReference type="GO" id="GO:0003678">
    <property type="term" value="F:DNA helicase activity"/>
    <property type="evidence" value="ECO:0007669"/>
    <property type="project" value="TreeGrafter"/>
</dbReference>
<evidence type="ECO:0000256" key="4">
    <source>
        <dbReference type="ARBA" id="ARBA00022806"/>
    </source>
</evidence>
<dbReference type="InterPro" id="IPR012340">
    <property type="entry name" value="NA-bd_OB-fold"/>
</dbReference>
<dbReference type="SMART" id="SM00487">
    <property type="entry name" value="DEXDc"/>
    <property type="match status" value="1"/>
</dbReference>
<dbReference type="Pfam" id="PF17191">
    <property type="entry name" value="RecG_wedge"/>
    <property type="match status" value="1"/>
</dbReference>